<evidence type="ECO:0000313" key="1">
    <source>
        <dbReference type="EMBL" id="MDL9980687.1"/>
    </source>
</evidence>
<accession>A0ABT7N1Y1</accession>
<reference evidence="1 2" key="1">
    <citation type="submission" date="2023-06" db="EMBL/GenBank/DDBJ databases">
        <title>Microbacterium sp. nov., isolated from a waste landfill.</title>
        <authorList>
            <person name="Wen W."/>
        </authorList>
    </citation>
    <scope>NUCLEOTIDE SEQUENCE [LARGE SCALE GENOMIC DNA]</scope>
    <source>
        <strain evidence="1 2">ASV49</strain>
    </source>
</reference>
<gene>
    <name evidence="1" type="ORF">QSV35_15205</name>
</gene>
<keyword evidence="2" id="KW-1185">Reference proteome</keyword>
<organism evidence="1 2">
    <name type="scientific">Microbacterium candidum</name>
    <dbReference type="NCBI Taxonomy" id="3041922"/>
    <lineage>
        <taxon>Bacteria</taxon>
        <taxon>Bacillati</taxon>
        <taxon>Actinomycetota</taxon>
        <taxon>Actinomycetes</taxon>
        <taxon>Micrococcales</taxon>
        <taxon>Microbacteriaceae</taxon>
        <taxon>Microbacterium</taxon>
    </lineage>
</organism>
<dbReference type="RefSeq" id="WP_286289654.1">
    <property type="nucleotide sequence ID" value="NZ_JASXSZ010000005.1"/>
</dbReference>
<sequence length="140" mass="14264">MLRPSALPKPVRIGSALTGVAGIVALAGCTAGAGGATSAGAATYKDGTYSASGTYQTPETTETITVSITLKNDLVTNVQVTGEPRRPESQQYQSQFIGGISDVVVGKDIDQLSVSRVAGSSLTSNGFNQALDQIKSEAAK</sequence>
<dbReference type="PROSITE" id="PS51257">
    <property type="entry name" value="PROKAR_LIPOPROTEIN"/>
    <property type="match status" value="1"/>
</dbReference>
<name>A0ABT7N1Y1_9MICO</name>
<comment type="caution">
    <text evidence="1">The sequence shown here is derived from an EMBL/GenBank/DDBJ whole genome shotgun (WGS) entry which is preliminary data.</text>
</comment>
<evidence type="ECO:0000313" key="2">
    <source>
        <dbReference type="Proteomes" id="UP001235064"/>
    </source>
</evidence>
<dbReference type="Proteomes" id="UP001235064">
    <property type="component" value="Unassembled WGS sequence"/>
</dbReference>
<protein>
    <submittedName>
        <fullName evidence="1">FMN-binding protein</fullName>
    </submittedName>
</protein>
<dbReference type="EMBL" id="JASXSZ010000005">
    <property type="protein sequence ID" value="MDL9980687.1"/>
    <property type="molecule type" value="Genomic_DNA"/>
</dbReference>
<proteinExistence type="predicted"/>